<feature type="transmembrane region" description="Helical" evidence="1">
    <location>
        <begin position="84"/>
        <end position="105"/>
    </location>
</feature>
<protein>
    <recommendedName>
        <fullName evidence="4">DUF1640 domain-containing protein</fullName>
    </recommendedName>
</protein>
<dbReference type="AlphaFoldDB" id="W0DV20"/>
<dbReference type="Proteomes" id="UP000005380">
    <property type="component" value="Chromosome"/>
</dbReference>
<dbReference type="Gene3D" id="1.20.5.340">
    <property type="match status" value="1"/>
</dbReference>
<reference evidence="2 3" key="1">
    <citation type="submission" date="2013-12" db="EMBL/GenBank/DDBJ databases">
        <authorList>
            <consortium name="DOE Joint Genome Institute"/>
            <person name="Kappler U."/>
            <person name="Huntemann M."/>
            <person name="Han J."/>
            <person name="Chen A."/>
            <person name="Kyrpides N."/>
            <person name="Mavromatis K."/>
            <person name="Markowitz V."/>
            <person name="Palaniappan K."/>
            <person name="Ivanova N."/>
            <person name="Schaumberg A."/>
            <person name="Pati A."/>
            <person name="Liolios K."/>
            <person name="Nordberg H.P."/>
            <person name="Cantor M.N."/>
            <person name="Hua S.X."/>
            <person name="Woyke T."/>
        </authorList>
    </citation>
    <scope>NUCLEOTIDE SEQUENCE [LARGE SCALE GENOMIC DNA]</scope>
    <source>
        <strain evidence="3">AL2</strain>
    </source>
</reference>
<proteinExistence type="predicted"/>
<dbReference type="RefSeq" id="WP_006459966.1">
    <property type="nucleotide sequence ID" value="NZ_CP007030.1"/>
</dbReference>
<keyword evidence="3" id="KW-1185">Reference proteome</keyword>
<dbReference type="EMBL" id="CP007030">
    <property type="protein sequence ID" value="AHF00839.1"/>
    <property type="molecule type" value="Genomic_DNA"/>
</dbReference>
<dbReference type="InParanoid" id="W0DV20"/>
<keyword evidence="1" id="KW-0472">Membrane</keyword>
<gene>
    <name evidence="2" type="ORF">THIAE_02730</name>
</gene>
<evidence type="ECO:0008006" key="4">
    <source>
        <dbReference type="Google" id="ProtNLM"/>
    </source>
</evidence>
<accession>W0DV20</accession>
<dbReference type="KEGG" id="tao:THIAE_02730"/>
<organism evidence="2 3">
    <name type="scientific">Thiomicrospira aerophila AL3</name>
    <dbReference type="NCBI Taxonomy" id="717772"/>
    <lineage>
        <taxon>Bacteria</taxon>
        <taxon>Pseudomonadati</taxon>
        <taxon>Pseudomonadota</taxon>
        <taxon>Gammaproteobacteria</taxon>
        <taxon>Thiotrichales</taxon>
        <taxon>Piscirickettsiaceae</taxon>
        <taxon>Thiomicrospira</taxon>
    </lineage>
</organism>
<dbReference type="HOGENOM" id="CLU_127685_1_1_6"/>
<dbReference type="eggNOG" id="ENOG5033D1Q">
    <property type="taxonomic scope" value="Bacteria"/>
</dbReference>
<dbReference type="STRING" id="717772.THIAE_02730"/>
<keyword evidence="1" id="KW-1133">Transmembrane helix</keyword>
<evidence type="ECO:0000313" key="2">
    <source>
        <dbReference type="EMBL" id="AHF00839.1"/>
    </source>
</evidence>
<sequence>MSIITFDTLQYAKALKAKGFTTEQAEALAEQNKIVFNEFAENQLATKADLFTAKEEIKADTQSIRAEQTLIKQDIAQINADLRVLKWGIGLVVGIAVTVAIKYLFGL</sequence>
<evidence type="ECO:0000313" key="3">
    <source>
        <dbReference type="Proteomes" id="UP000005380"/>
    </source>
</evidence>
<keyword evidence="1" id="KW-0812">Transmembrane</keyword>
<name>W0DV20_9GAMM</name>
<dbReference type="OrthoDB" id="9133087at2"/>
<evidence type="ECO:0000256" key="1">
    <source>
        <dbReference type="SAM" id="Phobius"/>
    </source>
</evidence>